<keyword evidence="1 2" id="KW-0378">Hydrolase</keyword>
<protein>
    <recommendedName>
        <fullName evidence="2">RNA 2',3'-cyclic phosphodiesterase</fullName>
        <shortName evidence="2">RNA 2',3'-CPDase</shortName>
        <ecNumber evidence="2">3.1.4.58</ecNumber>
    </recommendedName>
</protein>
<feature type="short sequence motif" description="HXTX 2" evidence="2">
    <location>
        <begin position="130"/>
        <end position="133"/>
    </location>
</feature>
<dbReference type="Gene3D" id="3.90.1140.10">
    <property type="entry name" value="Cyclic phosphodiesterase"/>
    <property type="match status" value="1"/>
</dbReference>
<accession>A0A7X6D5D8</accession>
<evidence type="ECO:0000256" key="1">
    <source>
        <dbReference type="ARBA" id="ARBA00022801"/>
    </source>
</evidence>
<feature type="active site" description="Proton acceptor" evidence="2">
    <location>
        <position position="130"/>
    </location>
</feature>
<gene>
    <name evidence="3" type="primary">thpR</name>
    <name evidence="3" type="ORF">HCN56_23715</name>
</gene>
<evidence type="ECO:0000313" key="4">
    <source>
        <dbReference type="Proteomes" id="UP000578686"/>
    </source>
</evidence>
<dbReference type="GO" id="GO:0004113">
    <property type="term" value="F:2',3'-cyclic-nucleotide 3'-phosphodiesterase activity"/>
    <property type="evidence" value="ECO:0007669"/>
    <property type="project" value="InterPro"/>
</dbReference>
<comment type="catalytic activity">
    <reaction evidence="2">
        <text>a 3'-end 2',3'-cyclophospho-ribonucleotide-RNA + H2O = a 3'-end 2'-phospho-ribonucleotide-RNA + H(+)</text>
        <dbReference type="Rhea" id="RHEA:11828"/>
        <dbReference type="Rhea" id="RHEA-COMP:10464"/>
        <dbReference type="Rhea" id="RHEA-COMP:17353"/>
        <dbReference type="ChEBI" id="CHEBI:15377"/>
        <dbReference type="ChEBI" id="CHEBI:15378"/>
        <dbReference type="ChEBI" id="CHEBI:83064"/>
        <dbReference type="ChEBI" id="CHEBI:173113"/>
        <dbReference type="EC" id="3.1.4.58"/>
    </reaction>
</comment>
<dbReference type="PANTHER" id="PTHR35561">
    <property type="entry name" value="RNA 2',3'-CYCLIC PHOSPHODIESTERASE"/>
    <property type="match status" value="1"/>
</dbReference>
<dbReference type="SUPFAM" id="SSF55144">
    <property type="entry name" value="LigT-like"/>
    <property type="match status" value="1"/>
</dbReference>
<feature type="active site" description="Proton donor" evidence="2">
    <location>
        <position position="43"/>
    </location>
</feature>
<evidence type="ECO:0000256" key="2">
    <source>
        <dbReference type="HAMAP-Rule" id="MF_01940"/>
    </source>
</evidence>
<dbReference type="Pfam" id="PF13563">
    <property type="entry name" value="2_5_RNA_ligase2"/>
    <property type="match status" value="1"/>
</dbReference>
<feature type="short sequence motif" description="HXTX 1" evidence="2">
    <location>
        <begin position="43"/>
        <end position="46"/>
    </location>
</feature>
<sequence>MILFAAVLPPPVVVTDIAAATAAATERLPRADRLRWSDPRDWHLTLAYYGPTSPEADGPLRQRLAALAAATEPFPLALRGAGRFADRVLWLGLGAGEPELAALAAAARAAGPGAGTSGPEAVADRRFVPHLTLARAGGPPTPLAPLADALADVAPPPWRVRRLVLLTAPPPGTAPQPGAARYTALASWPLGGPATAPS</sequence>
<dbReference type="InterPro" id="IPR004175">
    <property type="entry name" value="RNA_CPDase"/>
</dbReference>
<dbReference type="InterPro" id="IPR009097">
    <property type="entry name" value="Cyclic_Pdiesterase"/>
</dbReference>
<comment type="similarity">
    <text evidence="2">Belongs to the 2H phosphoesterase superfamily. ThpR family.</text>
</comment>
<dbReference type="HAMAP" id="MF_01940">
    <property type="entry name" value="RNA_CPDase"/>
    <property type="match status" value="1"/>
</dbReference>
<organism evidence="3 4">
    <name type="scientific">Streptomyces lonarensis</name>
    <dbReference type="NCBI Taxonomy" id="700599"/>
    <lineage>
        <taxon>Bacteria</taxon>
        <taxon>Bacillati</taxon>
        <taxon>Actinomycetota</taxon>
        <taxon>Actinomycetes</taxon>
        <taxon>Kitasatosporales</taxon>
        <taxon>Streptomycetaceae</taxon>
        <taxon>Streptomyces</taxon>
    </lineage>
</organism>
<dbReference type="PANTHER" id="PTHR35561:SF1">
    <property type="entry name" value="RNA 2',3'-CYCLIC PHOSPHODIESTERASE"/>
    <property type="match status" value="1"/>
</dbReference>
<dbReference type="AlphaFoldDB" id="A0A7X6D5D8"/>
<comment type="caution">
    <text evidence="3">The sequence shown here is derived from an EMBL/GenBank/DDBJ whole genome shotgun (WGS) entry which is preliminary data.</text>
</comment>
<dbReference type="RefSeq" id="WP_167974416.1">
    <property type="nucleotide sequence ID" value="NZ_JAAVJD010000323.1"/>
</dbReference>
<comment type="function">
    <text evidence="2">Hydrolyzes RNA 2',3'-cyclic phosphodiester to an RNA 2'-phosphomonoester.</text>
</comment>
<proteinExistence type="inferred from homology"/>
<dbReference type="Proteomes" id="UP000578686">
    <property type="component" value="Unassembled WGS sequence"/>
</dbReference>
<evidence type="ECO:0000313" key="3">
    <source>
        <dbReference type="EMBL" id="NJQ08499.1"/>
    </source>
</evidence>
<keyword evidence="4" id="KW-1185">Reference proteome</keyword>
<name>A0A7X6D5D8_9ACTN</name>
<reference evidence="3 4" key="1">
    <citation type="submission" date="2020-03" db="EMBL/GenBank/DDBJ databases">
        <title>Draft genome of Streptomyces sp. ventii, isolated from the Axial Seamount in the Pacific Ocean, and resequencing of the two type strains Streptomyces lonarensis strain NCL 716 and Streptomyces bohaiensis strain 11A07.</title>
        <authorList>
            <person name="Loughran R.M."/>
            <person name="Pfannmuller K.M."/>
            <person name="Wasson B.J."/>
            <person name="Deadmond M.C."/>
            <person name="Paddock B.E."/>
            <person name="Koyack M.J."/>
            <person name="Gallegos D.A."/>
            <person name="Mitchell E.A."/>
            <person name="Ushijima B."/>
            <person name="Saw J.H."/>
            <person name="Mcphail K.L."/>
            <person name="Videau P."/>
        </authorList>
    </citation>
    <scope>NUCLEOTIDE SEQUENCE [LARGE SCALE GENOMIC DNA]</scope>
    <source>
        <strain evidence="3 4">NCL716</strain>
    </source>
</reference>
<dbReference type="GO" id="GO:0008664">
    <property type="term" value="F:RNA 2',3'-cyclic 3'-phosphodiesterase activity"/>
    <property type="evidence" value="ECO:0007669"/>
    <property type="project" value="UniProtKB-EC"/>
</dbReference>
<dbReference type="EC" id="3.1.4.58" evidence="2"/>
<dbReference type="EMBL" id="JAAVJD010000323">
    <property type="protein sequence ID" value="NJQ08499.1"/>
    <property type="molecule type" value="Genomic_DNA"/>
</dbReference>
<dbReference type="NCBIfam" id="TIGR02258">
    <property type="entry name" value="2_5_ligase"/>
    <property type="match status" value="1"/>
</dbReference>